<evidence type="ECO:0000256" key="1">
    <source>
        <dbReference type="SAM" id="Coils"/>
    </source>
</evidence>
<dbReference type="Proteomes" id="UP000298138">
    <property type="component" value="Unassembled WGS sequence"/>
</dbReference>
<dbReference type="InterPro" id="IPR037830">
    <property type="entry name" value="ZZZ3"/>
</dbReference>
<reference evidence="3 4" key="1">
    <citation type="submission" date="2019-04" db="EMBL/GenBank/DDBJ databases">
        <title>Comparative genomics and transcriptomics to analyze fruiting body development in filamentous ascomycetes.</title>
        <authorList>
            <consortium name="DOE Joint Genome Institute"/>
            <person name="Lutkenhaus R."/>
            <person name="Traeger S."/>
            <person name="Breuer J."/>
            <person name="Kuo A."/>
            <person name="Lipzen A."/>
            <person name="Pangilinan J."/>
            <person name="Dilworth D."/>
            <person name="Sandor L."/>
            <person name="Poggeler S."/>
            <person name="Barry K."/>
            <person name="Grigoriev I.V."/>
            <person name="Nowrousian M."/>
        </authorList>
    </citation>
    <scope>NUCLEOTIDE SEQUENCE [LARGE SCALE GENOMIC DNA]</scope>
    <source>
        <strain evidence="3 4">CBS 389.68</strain>
    </source>
</reference>
<feature type="region of interest" description="Disordered" evidence="2">
    <location>
        <begin position="304"/>
        <end position="325"/>
    </location>
</feature>
<dbReference type="PANTHER" id="PTHR22705:SF0">
    <property type="entry name" value="ZZ-TYPE ZINC FINGER-CONTAINING PROTEIN 3"/>
    <property type="match status" value="1"/>
</dbReference>
<name>A0A4S2MU51_9PEZI</name>
<sequence length="359" mass="38884">MLAVASPIAPSAASPAHHHHIHHAPLPRTPYNLDLNAMLPSPPGSNPFFAPLSPPAGDSGLDLEPSPSYSPLSSPSHSPRPPPSPPLGMYHDQTAEYRERLREQRLRDQQAREKALQQVRELAPALIPQHHQQQQHAQTHPTHSTPPTPAAAYQTTSTTARSVSTASSAASVVTAPATPATPASSIAPAVSSTPATQESIMQSSDSIALRSTLRLLTLQRERAKRDISELESLREAALKEPLQFVEYIQASKRRNPATGRPATADLKNNIFTDREIPKAQEVYRCPPIEWSKYQILGAPLDSMHNEQRKRPSPSRPAVPHSMQTGGIIGFPTGDYADGLDSGLMQGHLRLFDGIGCVGR</sequence>
<evidence type="ECO:0000256" key="2">
    <source>
        <dbReference type="SAM" id="MobiDB-lite"/>
    </source>
</evidence>
<dbReference type="EMBL" id="ML220127">
    <property type="protein sequence ID" value="TGZ80082.1"/>
    <property type="molecule type" value="Genomic_DNA"/>
</dbReference>
<accession>A0A4S2MU51</accession>
<keyword evidence="1" id="KW-0175">Coiled coil</keyword>
<feature type="region of interest" description="Disordered" evidence="2">
    <location>
        <begin position="46"/>
        <end position="90"/>
    </location>
</feature>
<dbReference type="AlphaFoldDB" id="A0A4S2MU51"/>
<dbReference type="OrthoDB" id="20473at2759"/>
<gene>
    <name evidence="3" type="ORF">EX30DRAFT_68785</name>
</gene>
<dbReference type="PANTHER" id="PTHR22705">
    <property type="entry name" value="ZINC FINGER, ZZ DOMAIN CONTAINING 3"/>
    <property type="match status" value="1"/>
</dbReference>
<feature type="compositionally biased region" description="Basic residues" evidence="2">
    <location>
        <begin position="16"/>
        <end position="25"/>
    </location>
</feature>
<feature type="compositionally biased region" description="Low complexity" evidence="2">
    <location>
        <begin position="150"/>
        <end position="159"/>
    </location>
</feature>
<feature type="compositionally biased region" description="Low complexity" evidence="2">
    <location>
        <begin position="1"/>
        <end position="15"/>
    </location>
</feature>
<feature type="compositionally biased region" description="Low complexity" evidence="2">
    <location>
        <begin position="65"/>
        <end position="77"/>
    </location>
</feature>
<feature type="region of interest" description="Disordered" evidence="2">
    <location>
        <begin position="127"/>
        <end position="159"/>
    </location>
</feature>
<dbReference type="STRING" id="341454.A0A4S2MU51"/>
<protein>
    <submittedName>
        <fullName evidence="3">Uncharacterized protein</fullName>
    </submittedName>
</protein>
<keyword evidence="4" id="KW-1185">Reference proteome</keyword>
<evidence type="ECO:0000313" key="3">
    <source>
        <dbReference type="EMBL" id="TGZ80082.1"/>
    </source>
</evidence>
<feature type="region of interest" description="Disordered" evidence="2">
    <location>
        <begin position="1"/>
        <end position="27"/>
    </location>
</feature>
<organism evidence="3 4">
    <name type="scientific">Ascodesmis nigricans</name>
    <dbReference type="NCBI Taxonomy" id="341454"/>
    <lineage>
        <taxon>Eukaryota</taxon>
        <taxon>Fungi</taxon>
        <taxon>Dikarya</taxon>
        <taxon>Ascomycota</taxon>
        <taxon>Pezizomycotina</taxon>
        <taxon>Pezizomycetes</taxon>
        <taxon>Pezizales</taxon>
        <taxon>Ascodesmidaceae</taxon>
        <taxon>Ascodesmis</taxon>
    </lineage>
</organism>
<proteinExistence type="predicted"/>
<evidence type="ECO:0000313" key="4">
    <source>
        <dbReference type="Proteomes" id="UP000298138"/>
    </source>
</evidence>
<feature type="compositionally biased region" description="Low complexity" evidence="2">
    <location>
        <begin position="127"/>
        <end position="143"/>
    </location>
</feature>
<dbReference type="InParanoid" id="A0A4S2MU51"/>
<feature type="coiled-coil region" evidence="1">
    <location>
        <begin position="213"/>
        <end position="240"/>
    </location>
</feature>